<reference evidence="1" key="1">
    <citation type="submission" date="2019-11" db="UniProtKB">
        <authorList>
            <consortium name="WormBaseParasite"/>
        </authorList>
    </citation>
    <scope>IDENTIFICATION</scope>
</reference>
<accession>A0A5K3EJM9</accession>
<organism evidence="1">
    <name type="scientific">Mesocestoides corti</name>
    <name type="common">Flatworm</name>
    <dbReference type="NCBI Taxonomy" id="53468"/>
    <lineage>
        <taxon>Eukaryota</taxon>
        <taxon>Metazoa</taxon>
        <taxon>Spiralia</taxon>
        <taxon>Lophotrochozoa</taxon>
        <taxon>Platyhelminthes</taxon>
        <taxon>Cestoda</taxon>
        <taxon>Eucestoda</taxon>
        <taxon>Cyclophyllidea</taxon>
        <taxon>Mesocestoididae</taxon>
        <taxon>Mesocestoides</taxon>
    </lineage>
</organism>
<proteinExistence type="predicted"/>
<dbReference type="AlphaFoldDB" id="A0A5K3EJM9"/>
<dbReference type="WBParaSite" id="MCU_000664-RA">
    <property type="protein sequence ID" value="MCU_000664-RA"/>
    <property type="gene ID" value="MCU_000664"/>
</dbReference>
<protein>
    <submittedName>
        <fullName evidence="1">Secreted protein</fullName>
    </submittedName>
</protein>
<name>A0A5K3EJM9_MESCO</name>
<evidence type="ECO:0000313" key="1">
    <source>
        <dbReference type="WBParaSite" id="MCU_000664-RA"/>
    </source>
</evidence>
<sequence>MKLAQLSTQVGSLTGVVGVASTGFLRGVRGNIAFQSSRTCVVKFELCLGKKSLSREGVRGEGNPWHPRVLLLSPPSIVTSRRLQASPHPASTLLTRHPGTGLVARPVRQTDLLFLPN</sequence>